<dbReference type="AlphaFoldDB" id="A0A4P6Y717"/>
<protein>
    <submittedName>
        <fullName evidence="1">Uncharacterized protein</fullName>
    </submittedName>
</protein>
<proteinExistence type="predicted"/>
<reference evidence="2" key="1">
    <citation type="submission" date="2019-03" db="EMBL/GenBank/DDBJ databases">
        <title>Flavobacterium sp.</title>
        <authorList>
            <person name="Kim H."/>
        </authorList>
    </citation>
    <scope>NUCLEOTIDE SEQUENCE [LARGE SCALE GENOMIC DNA]</scope>
    <source>
        <strain evidence="2">GS13</strain>
    </source>
</reference>
<evidence type="ECO:0000313" key="2">
    <source>
        <dbReference type="Proteomes" id="UP000291124"/>
    </source>
</evidence>
<name>A0A4P6Y717_9FLAO</name>
<accession>A0A4P6Y717</accession>
<dbReference type="EMBL" id="CP037933">
    <property type="protein sequence ID" value="QBN18266.1"/>
    <property type="molecule type" value="Genomic_DNA"/>
</dbReference>
<gene>
    <name evidence="1" type="ORF">E1750_05405</name>
</gene>
<keyword evidence="2" id="KW-1185">Reference proteome</keyword>
<dbReference type="OrthoDB" id="1375402at2"/>
<evidence type="ECO:0000313" key="1">
    <source>
        <dbReference type="EMBL" id="QBN18266.1"/>
    </source>
</evidence>
<organism evidence="1 2">
    <name type="scientific">Flavobacterium nackdongense</name>
    <dbReference type="NCBI Taxonomy" id="2547394"/>
    <lineage>
        <taxon>Bacteria</taxon>
        <taxon>Pseudomonadati</taxon>
        <taxon>Bacteroidota</taxon>
        <taxon>Flavobacteriia</taxon>
        <taxon>Flavobacteriales</taxon>
        <taxon>Flavobacteriaceae</taxon>
        <taxon>Flavobacterium</taxon>
    </lineage>
</organism>
<dbReference type="KEGG" id="fnk:E1750_05405"/>
<sequence length="126" mass="14587">MNRLIIVVALFYSTFFFAQDRLSVVDTMAIRKNYFKVYFDNLPVVKYTFDFSAKKDNVPQLSIYNFNSRSNDVYFLQSGTCIIMSPRINLENNWIGSRKDSFNPYGTTNIGSAVVMGLITMLFEKQ</sequence>
<dbReference type="RefSeq" id="WP_133275794.1">
    <property type="nucleotide sequence ID" value="NZ_CP037933.1"/>
</dbReference>
<dbReference type="Proteomes" id="UP000291124">
    <property type="component" value="Chromosome"/>
</dbReference>